<evidence type="ECO:0000313" key="2">
    <source>
        <dbReference type="EMBL" id="MBB4273430.1"/>
    </source>
</evidence>
<dbReference type="PROSITE" id="PS00372">
    <property type="entry name" value="PTS_EIIA_TYPE_2_HIS"/>
    <property type="match status" value="1"/>
</dbReference>
<dbReference type="PANTHER" id="PTHR47738">
    <property type="entry name" value="PTS SYSTEM FRUCTOSE-LIKE EIIA COMPONENT-RELATED"/>
    <property type="match status" value="1"/>
</dbReference>
<comment type="caution">
    <text evidence="2">The sequence shown here is derived from an EMBL/GenBank/DDBJ whole genome shotgun (WGS) entry which is preliminary data.</text>
</comment>
<dbReference type="InterPro" id="IPR051541">
    <property type="entry name" value="PTS_SugarTrans_NitroReg"/>
</dbReference>
<dbReference type="PROSITE" id="PS51094">
    <property type="entry name" value="PTS_EIIA_TYPE_2"/>
    <property type="match status" value="1"/>
</dbReference>
<sequence>MIFKNLSEKDVTLDLVTKGKLSALSKIAVRIARRAGVDDQVVLRRLWKRESGGATGIGRGIAVPHALFPSISCPVASFTRLAAPIHFGSPDGDPVDLVFTLLWPRSATATFLPALAQLCRLVRVPQIGEGLRLARSSDEVMAILDNDLKATNELPSARCLGVAQVNEKRTRK</sequence>
<dbReference type="Pfam" id="PF00359">
    <property type="entry name" value="PTS_EIIA_2"/>
    <property type="match status" value="1"/>
</dbReference>
<proteinExistence type="predicted"/>
<dbReference type="PANTHER" id="PTHR47738:SF1">
    <property type="entry name" value="NITROGEN REGULATORY PROTEIN"/>
    <property type="match status" value="1"/>
</dbReference>
<accession>A0A7W6RJ39</accession>
<dbReference type="InterPro" id="IPR002178">
    <property type="entry name" value="PTS_EIIA_type-2_dom"/>
</dbReference>
<dbReference type="Gene3D" id="3.40.930.10">
    <property type="entry name" value="Mannitol-specific EII, Chain A"/>
    <property type="match status" value="1"/>
</dbReference>
<name>A0A7W6RJ39_9HYPH</name>
<dbReference type="InterPro" id="IPR016152">
    <property type="entry name" value="PTrfase/Anion_transptr"/>
</dbReference>
<dbReference type="SUPFAM" id="SSF55804">
    <property type="entry name" value="Phoshotransferase/anion transport protein"/>
    <property type="match status" value="1"/>
</dbReference>
<dbReference type="CDD" id="cd00211">
    <property type="entry name" value="PTS_IIA_fru"/>
    <property type="match status" value="1"/>
</dbReference>
<reference evidence="2 3" key="1">
    <citation type="submission" date="2020-08" db="EMBL/GenBank/DDBJ databases">
        <title>Genomic Encyclopedia of Type Strains, Phase IV (KMG-V): Genome sequencing to study the core and pangenomes of soil and plant-associated prokaryotes.</title>
        <authorList>
            <person name="Whitman W."/>
        </authorList>
    </citation>
    <scope>NUCLEOTIDE SEQUENCE [LARGE SCALE GENOMIC DNA]</scope>
    <source>
        <strain evidence="2 3">SEMIA 402</strain>
    </source>
</reference>
<dbReference type="GO" id="GO:0030295">
    <property type="term" value="F:protein kinase activator activity"/>
    <property type="evidence" value="ECO:0007669"/>
    <property type="project" value="TreeGrafter"/>
</dbReference>
<protein>
    <submittedName>
        <fullName evidence="2">PTS system nitrogen regulatory IIA component</fullName>
    </submittedName>
</protein>
<gene>
    <name evidence="2" type="ORF">GGE12_001184</name>
</gene>
<dbReference type="AlphaFoldDB" id="A0A7W6RJ39"/>
<dbReference type="Proteomes" id="UP000533641">
    <property type="component" value="Unassembled WGS sequence"/>
</dbReference>
<evidence type="ECO:0000313" key="3">
    <source>
        <dbReference type="Proteomes" id="UP000533641"/>
    </source>
</evidence>
<dbReference type="RefSeq" id="WP_183923697.1">
    <property type="nucleotide sequence ID" value="NZ_JACIGM010000002.1"/>
</dbReference>
<dbReference type="EMBL" id="JACIGM010000002">
    <property type="protein sequence ID" value="MBB4273430.1"/>
    <property type="molecule type" value="Genomic_DNA"/>
</dbReference>
<evidence type="ECO:0000259" key="1">
    <source>
        <dbReference type="PROSITE" id="PS51094"/>
    </source>
</evidence>
<organism evidence="2 3">
    <name type="scientific">Rhizobium mongolense</name>
    <dbReference type="NCBI Taxonomy" id="57676"/>
    <lineage>
        <taxon>Bacteria</taxon>
        <taxon>Pseudomonadati</taxon>
        <taxon>Pseudomonadota</taxon>
        <taxon>Alphaproteobacteria</taxon>
        <taxon>Hyphomicrobiales</taxon>
        <taxon>Rhizobiaceae</taxon>
        <taxon>Rhizobium/Agrobacterium group</taxon>
        <taxon>Rhizobium</taxon>
    </lineage>
</organism>
<feature type="domain" description="PTS EIIA type-2" evidence="1">
    <location>
        <begin position="4"/>
        <end position="147"/>
    </location>
</feature>